<evidence type="ECO:0000313" key="9">
    <source>
        <dbReference type="EMBL" id="MBD3864569.1"/>
    </source>
</evidence>
<evidence type="ECO:0000256" key="3">
    <source>
        <dbReference type="ARBA" id="ARBA00022833"/>
    </source>
</evidence>
<feature type="domain" description="ClpX-type ZB" evidence="8">
    <location>
        <begin position="1"/>
        <end position="49"/>
    </location>
</feature>
<dbReference type="Pfam" id="PF07724">
    <property type="entry name" value="AAA_2"/>
    <property type="match status" value="1"/>
</dbReference>
<evidence type="ECO:0000256" key="1">
    <source>
        <dbReference type="ARBA" id="ARBA00022723"/>
    </source>
</evidence>
<dbReference type="InterPro" id="IPR027417">
    <property type="entry name" value="P-loop_NTPase"/>
</dbReference>
<evidence type="ECO:0000313" key="10">
    <source>
        <dbReference type="Proteomes" id="UP000627521"/>
    </source>
</evidence>
<accession>A0ABR8M038</accession>
<dbReference type="InterPro" id="IPR059188">
    <property type="entry name" value="Znf_CLPX-like"/>
</dbReference>
<dbReference type="InterPro" id="IPR050052">
    <property type="entry name" value="ATP-dep_Clp_protease_ClpX"/>
</dbReference>
<dbReference type="GO" id="GO:0005524">
    <property type="term" value="F:ATP binding"/>
    <property type="evidence" value="ECO:0007669"/>
    <property type="project" value="UniProtKB-KW"/>
</dbReference>
<dbReference type="InterPro" id="IPR010603">
    <property type="entry name" value="Znf_CppX_C4"/>
</dbReference>
<dbReference type="Proteomes" id="UP000627521">
    <property type="component" value="Unassembled WGS sequence"/>
</dbReference>
<keyword evidence="10" id="KW-1185">Reference proteome</keyword>
<dbReference type="PROSITE" id="PS00675">
    <property type="entry name" value="SIGMA54_INTERACT_1"/>
    <property type="match status" value="1"/>
</dbReference>
<comment type="caution">
    <text evidence="9">The sequence shown here is derived from an EMBL/GenBank/DDBJ whole genome shotgun (WGS) entry which is preliminary data.</text>
</comment>
<dbReference type="EMBL" id="JACXXH010000009">
    <property type="protein sequence ID" value="MBD3864569.1"/>
    <property type="molecule type" value="Genomic_DNA"/>
</dbReference>
<gene>
    <name evidence="6 9" type="primary">clpX</name>
    <name evidence="9" type="ORF">IEG06_14015</name>
</gene>
<dbReference type="PROSITE" id="PS51902">
    <property type="entry name" value="CLPX_ZB"/>
    <property type="match status" value="1"/>
</dbReference>
<evidence type="ECO:0000256" key="6">
    <source>
        <dbReference type="HAMAP-Rule" id="MF_00175"/>
    </source>
</evidence>
<name>A0ABR8M038_9FLAO</name>
<dbReference type="PANTHER" id="PTHR48102:SF7">
    <property type="entry name" value="ATP-DEPENDENT CLP PROTEASE ATP-BINDING SUBUNIT CLPX-LIKE, MITOCHONDRIAL"/>
    <property type="match status" value="1"/>
</dbReference>
<keyword evidence="4 6" id="KW-0067">ATP-binding</keyword>
<dbReference type="Pfam" id="PF06689">
    <property type="entry name" value="zf-C4_ClpX"/>
    <property type="match status" value="1"/>
</dbReference>
<keyword evidence="3 6" id="KW-0862">Zinc</keyword>
<keyword evidence="9" id="KW-0378">Hydrolase</keyword>
<feature type="binding site" evidence="6 7">
    <location>
        <position position="33"/>
    </location>
    <ligand>
        <name>Zn(2+)</name>
        <dbReference type="ChEBI" id="CHEBI:29105"/>
    </ligand>
</feature>
<dbReference type="PANTHER" id="PTHR48102">
    <property type="entry name" value="ATP-DEPENDENT CLP PROTEASE ATP-BINDING SUBUNIT CLPX-LIKE, MITOCHONDRIAL-RELATED"/>
    <property type="match status" value="1"/>
</dbReference>
<evidence type="ECO:0000256" key="4">
    <source>
        <dbReference type="ARBA" id="ARBA00022840"/>
    </source>
</evidence>
<dbReference type="SMART" id="SM01086">
    <property type="entry name" value="ClpB_D2-small"/>
    <property type="match status" value="1"/>
</dbReference>
<dbReference type="SUPFAM" id="SSF52540">
    <property type="entry name" value="P-loop containing nucleoside triphosphate hydrolases"/>
    <property type="match status" value="1"/>
</dbReference>
<evidence type="ECO:0000259" key="8">
    <source>
        <dbReference type="PROSITE" id="PS51902"/>
    </source>
</evidence>
<organism evidence="9 10">
    <name type="scientific">Olleya marilimosa</name>
    <dbReference type="NCBI Taxonomy" id="272164"/>
    <lineage>
        <taxon>Bacteria</taxon>
        <taxon>Pseudomonadati</taxon>
        <taxon>Bacteroidota</taxon>
        <taxon>Flavobacteriia</taxon>
        <taxon>Flavobacteriales</taxon>
        <taxon>Flavobacteriaceae</taxon>
    </lineage>
</organism>
<comment type="similarity">
    <text evidence="6 7">Belongs to the ClpX chaperone family.</text>
</comment>
<proteinExistence type="inferred from homology"/>
<dbReference type="GO" id="GO:0006508">
    <property type="term" value="P:proteolysis"/>
    <property type="evidence" value="ECO:0007669"/>
    <property type="project" value="UniProtKB-KW"/>
</dbReference>
<comment type="function">
    <text evidence="6">ATP-dependent specificity component of the Clp protease. It directs the protease to specific substrates. Can perform chaperone functions in the absence of ClpP.</text>
</comment>
<dbReference type="GO" id="GO:0008233">
    <property type="term" value="F:peptidase activity"/>
    <property type="evidence" value="ECO:0007669"/>
    <property type="project" value="UniProtKB-KW"/>
</dbReference>
<dbReference type="Gene3D" id="1.10.8.60">
    <property type="match status" value="1"/>
</dbReference>
<protein>
    <recommendedName>
        <fullName evidence="6">ATP-dependent Clp protease ATP-binding subunit ClpX</fullName>
    </recommendedName>
</protein>
<dbReference type="SMART" id="SM00382">
    <property type="entry name" value="AAA"/>
    <property type="match status" value="1"/>
</dbReference>
<feature type="binding site" evidence="6 7">
    <location>
        <position position="30"/>
    </location>
    <ligand>
        <name>Zn(2+)</name>
        <dbReference type="ChEBI" id="CHEBI:29105"/>
    </ligand>
</feature>
<reference evidence="9 10" key="1">
    <citation type="submission" date="2020-09" db="EMBL/GenBank/DDBJ databases">
        <title>Bacillus nautilus sp. nov., Chryseoglobus crepusculi sp. nov, and Psychrobacter noctis sp. nov., isolated from deep-sea sponges from the equatorial Atlantic.</title>
        <authorList>
            <person name="Stennett H.L."/>
            <person name="Williams S.E."/>
        </authorList>
    </citation>
    <scope>NUCLEOTIDE SEQUENCE [LARGE SCALE GENOMIC DNA]</scope>
    <source>
        <strain evidence="9 10">28M-24</strain>
    </source>
</reference>
<dbReference type="NCBIfam" id="TIGR00382">
    <property type="entry name" value="clpX"/>
    <property type="match status" value="1"/>
</dbReference>
<keyword evidence="2 6" id="KW-0547">Nucleotide-binding</keyword>
<sequence>MAKEELECSFCGRKKPETNLLIAGLDAHICDRCIEQAHGIVVEESKEEDTKDLSAELMLKKPQKINSFLDQYIIGQEYTKKVMSVAVYNHYKRLLQPPTNDDIEIQKSNIIMVGQTGTGKTLMAKTIAKMLNVPLAIVDATVLTEAGYVGEDVESILTRLLQAADYNLDKAQKGIVFIDEIDKIARKSDNPSITRDVSGEGVQQALLKLLEGTVVNVPPKGGRKHPDQKFIEVDTENILFIAGGAFDGIERVISKRLNMQAVGYSASIKEDVVDHNNLLQYIIPKDLKDFGLIPEIIGRLPVLTYMDPLDGKTLRAILTEPKNAIIKQYKKLFEMDEIELSMTDGALDFIVDKAIEYKLGARGLRSLCEEILTDAMFELPGSDTKKLNVTKAYAEQKLSKTTIKKLKAVS</sequence>
<dbReference type="InterPro" id="IPR019489">
    <property type="entry name" value="Clp_ATPase_C"/>
</dbReference>
<evidence type="ECO:0000256" key="2">
    <source>
        <dbReference type="ARBA" id="ARBA00022741"/>
    </source>
</evidence>
<keyword evidence="1 6" id="KW-0479">Metal-binding</keyword>
<dbReference type="InterPro" id="IPR025662">
    <property type="entry name" value="Sigma_54_int_dom_ATP-bd_1"/>
</dbReference>
<comment type="caution">
    <text evidence="6">Lacks conserved residue(s) required for the propagation of feature annotation.</text>
</comment>
<feature type="binding site" evidence="6 7">
    <location>
        <position position="8"/>
    </location>
    <ligand>
        <name>Zn(2+)</name>
        <dbReference type="ChEBI" id="CHEBI:29105"/>
    </ligand>
</feature>
<evidence type="ECO:0000256" key="5">
    <source>
        <dbReference type="ARBA" id="ARBA00023186"/>
    </source>
</evidence>
<dbReference type="RefSeq" id="WP_099568831.1">
    <property type="nucleotide sequence ID" value="NZ_JACXXF010000009.1"/>
</dbReference>
<dbReference type="Gene3D" id="3.40.50.300">
    <property type="entry name" value="P-loop containing nucleotide triphosphate hydrolases"/>
    <property type="match status" value="1"/>
</dbReference>
<dbReference type="SMART" id="SM00994">
    <property type="entry name" value="zf-C4_ClpX"/>
    <property type="match status" value="1"/>
</dbReference>
<dbReference type="InterPro" id="IPR038366">
    <property type="entry name" value="Znf_CppX_C4_sf"/>
</dbReference>
<dbReference type="InterPro" id="IPR003959">
    <property type="entry name" value="ATPase_AAA_core"/>
</dbReference>
<dbReference type="NCBIfam" id="NF003745">
    <property type="entry name" value="PRK05342.1"/>
    <property type="match status" value="1"/>
</dbReference>
<feature type="binding site" evidence="6 7">
    <location>
        <position position="11"/>
    </location>
    <ligand>
        <name>Zn(2+)</name>
        <dbReference type="ChEBI" id="CHEBI:29105"/>
    </ligand>
</feature>
<dbReference type="Pfam" id="PF10431">
    <property type="entry name" value="ClpB_D2-small"/>
    <property type="match status" value="1"/>
</dbReference>
<dbReference type="Gene3D" id="6.20.220.10">
    <property type="entry name" value="ClpX chaperone, C4-type zinc finger domain"/>
    <property type="match status" value="1"/>
</dbReference>
<dbReference type="InterPro" id="IPR003593">
    <property type="entry name" value="AAA+_ATPase"/>
</dbReference>
<dbReference type="InterPro" id="IPR046425">
    <property type="entry name" value="ClpX_bact"/>
</dbReference>
<dbReference type="HAMAP" id="MF_00175">
    <property type="entry name" value="ClpX"/>
    <property type="match status" value="1"/>
</dbReference>
<dbReference type="InterPro" id="IPR004487">
    <property type="entry name" value="Clp_protease_ATP-bd_su_ClpX"/>
</dbReference>
<comment type="subunit">
    <text evidence="6">Component of the ClpX-ClpP complex. Forms a hexameric ring that, in the presence of ATP, binds to fourteen ClpP subunits assembled into a disk-like structure with a central cavity, resembling the structure of eukaryotic proteasomes.</text>
</comment>
<evidence type="ECO:0000256" key="7">
    <source>
        <dbReference type="PROSITE-ProRule" id="PRU01250"/>
    </source>
</evidence>
<keyword evidence="5 6" id="KW-0143">Chaperone</keyword>
<dbReference type="SUPFAM" id="SSF57716">
    <property type="entry name" value="Glucocorticoid receptor-like (DNA-binding domain)"/>
    <property type="match status" value="1"/>
</dbReference>
<keyword evidence="9" id="KW-0645">Protease</keyword>
<dbReference type="CDD" id="cd19497">
    <property type="entry name" value="RecA-like_ClpX"/>
    <property type="match status" value="1"/>
</dbReference>